<dbReference type="PANTHER" id="PTHR43792">
    <property type="entry name" value="GNAT FAMILY, PUTATIVE (AFU_ORTHOLOGUE AFUA_3G00765)-RELATED-RELATED"/>
    <property type="match status" value="1"/>
</dbReference>
<name>A0A7X4YTM7_9BACL</name>
<dbReference type="GO" id="GO:0016747">
    <property type="term" value="F:acyltransferase activity, transferring groups other than amino-acyl groups"/>
    <property type="evidence" value="ECO:0007669"/>
    <property type="project" value="InterPro"/>
</dbReference>
<dbReference type="RefSeq" id="WP_161703260.1">
    <property type="nucleotide sequence ID" value="NZ_JAAAMU010000018.1"/>
</dbReference>
<keyword evidence="2" id="KW-0808">Transferase</keyword>
<dbReference type="EMBL" id="JAAAMU010000018">
    <property type="protein sequence ID" value="NBC72356.1"/>
    <property type="molecule type" value="Genomic_DNA"/>
</dbReference>
<dbReference type="Pfam" id="PF13302">
    <property type="entry name" value="Acetyltransf_3"/>
    <property type="match status" value="1"/>
</dbReference>
<dbReference type="InterPro" id="IPR051531">
    <property type="entry name" value="N-acetyltransferase"/>
</dbReference>
<dbReference type="PROSITE" id="PS51186">
    <property type="entry name" value="GNAT"/>
    <property type="match status" value="1"/>
</dbReference>
<dbReference type="Proteomes" id="UP000558113">
    <property type="component" value="Unassembled WGS sequence"/>
</dbReference>
<organism evidence="2 3">
    <name type="scientific">Paenibacillus sacheonensis</name>
    <dbReference type="NCBI Taxonomy" id="742054"/>
    <lineage>
        <taxon>Bacteria</taxon>
        <taxon>Bacillati</taxon>
        <taxon>Bacillota</taxon>
        <taxon>Bacilli</taxon>
        <taxon>Bacillales</taxon>
        <taxon>Paenibacillaceae</taxon>
        <taxon>Paenibacillus</taxon>
    </lineage>
</organism>
<sequence length="176" mass="20394">MIYLETERLRFRDWEAEDLEPFRQMNADETVMRYFPNRRTAEETDAFHRSIQVEHKACGFGLYAVEAKATGEFIGFIGFHRAVFESDFTPCIEIGWRLRQEAWGQGFATEGAAACLRYGFETLGLTEVYSFTAEANTPSRSVMIKIGMQYVKSFDHPKVEPGHPLRRHVLYRIARP</sequence>
<dbReference type="OrthoDB" id="9798081at2"/>
<protein>
    <submittedName>
        <fullName evidence="2">GNAT family N-acetyltransferase</fullName>
    </submittedName>
</protein>
<reference evidence="2 3" key="1">
    <citation type="submission" date="2020-01" db="EMBL/GenBank/DDBJ databases">
        <title>Paenibacillus soybeanensis sp. nov. isolated from the nodules of soybean (Glycine max(L.) Merr).</title>
        <authorList>
            <person name="Wang H."/>
        </authorList>
    </citation>
    <scope>NUCLEOTIDE SEQUENCE [LARGE SCALE GENOMIC DNA]</scope>
    <source>
        <strain evidence="2 3">DSM 23054</strain>
    </source>
</reference>
<comment type="caution">
    <text evidence="2">The sequence shown here is derived from an EMBL/GenBank/DDBJ whole genome shotgun (WGS) entry which is preliminary data.</text>
</comment>
<proteinExistence type="predicted"/>
<gene>
    <name evidence="2" type="ORF">GT003_25450</name>
</gene>
<dbReference type="SUPFAM" id="SSF55729">
    <property type="entry name" value="Acyl-CoA N-acyltransferases (Nat)"/>
    <property type="match status" value="1"/>
</dbReference>
<dbReference type="AlphaFoldDB" id="A0A7X4YTM7"/>
<accession>A0A7X4YTM7</accession>
<dbReference type="InterPro" id="IPR000182">
    <property type="entry name" value="GNAT_dom"/>
</dbReference>
<evidence type="ECO:0000259" key="1">
    <source>
        <dbReference type="PROSITE" id="PS51186"/>
    </source>
</evidence>
<evidence type="ECO:0000313" key="2">
    <source>
        <dbReference type="EMBL" id="NBC72356.1"/>
    </source>
</evidence>
<keyword evidence="3" id="KW-1185">Reference proteome</keyword>
<feature type="domain" description="N-acetyltransferase" evidence="1">
    <location>
        <begin position="9"/>
        <end position="176"/>
    </location>
</feature>
<dbReference type="InterPro" id="IPR016181">
    <property type="entry name" value="Acyl_CoA_acyltransferase"/>
</dbReference>
<dbReference type="PANTHER" id="PTHR43792:SF1">
    <property type="entry name" value="N-ACETYLTRANSFERASE DOMAIN-CONTAINING PROTEIN"/>
    <property type="match status" value="1"/>
</dbReference>
<evidence type="ECO:0000313" key="3">
    <source>
        <dbReference type="Proteomes" id="UP000558113"/>
    </source>
</evidence>
<dbReference type="Gene3D" id="3.40.630.30">
    <property type="match status" value="1"/>
</dbReference>